<dbReference type="Gene3D" id="1.10.285.20">
    <property type="entry name" value="Uncharacterised protein PF01937, DUF89, domain 2"/>
    <property type="match status" value="1"/>
</dbReference>
<dbReference type="Gene3D" id="3.40.50.10880">
    <property type="entry name" value="Uncharacterised protein PF01937, DUF89, domain 3"/>
    <property type="match status" value="1"/>
</dbReference>
<dbReference type="InterPro" id="IPR036075">
    <property type="entry name" value="ARMT-1-like_metal-bd_sf"/>
</dbReference>
<dbReference type="KEGG" id="alka:J0B03_00180"/>
<dbReference type="PIRSF" id="PIRSF006593">
    <property type="entry name" value="UCP006593"/>
    <property type="match status" value="1"/>
</dbReference>
<dbReference type="InterPro" id="IPR014444">
    <property type="entry name" value="PH1575-like"/>
</dbReference>
<accession>A0A974XET8</accession>
<dbReference type="InterPro" id="IPR002791">
    <property type="entry name" value="ARMT1-like_metal-bd"/>
</dbReference>
<organism evidence="2 3">
    <name type="scientific">Alkalibacter rhizosphaerae</name>
    <dbReference type="NCBI Taxonomy" id="2815577"/>
    <lineage>
        <taxon>Bacteria</taxon>
        <taxon>Bacillati</taxon>
        <taxon>Bacillota</taxon>
        <taxon>Clostridia</taxon>
        <taxon>Eubacteriales</taxon>
        <taxon>Eubacteriaceae</taxon>
        <taxon>Alkalibacter</taxon>
    </lineage>
</organism>
<evidence type="ECO:0000313" key="2">
    <source>
        <dbReference type="EMBL" id="QSX08547.1"/>
    </source>
</evidence>
<gene>
    <name evidence="2" type="ORF">J0B03_00180</name>
</gene>
<evidence type="ECO:0000259" key="1">
    <source>
        <dbReference type="Pfam" id="PF01937"/>
    </source>
</evidence>
<sequence length="293" mass="33085">MKSSTDCIHCILKKADALFEELRPGDPDKIEFVKDVCRLLADAPMDATAPELSKIMLDRIKKSINPDPTYKKIKEASNRYMLEWESRIKDRILSSEDPILEALQYAMLGNFIDFGAMEKVDMEQLTEILEKGNINIPDLTAFPTFLSDLKRADKMVYLLDNAGEIVLDKVFMEILMDHFPALELTAVVRGSAVYNDATMEDAAYVRLSDVVRTVDNGGDYPGTQWEELPETIRSLIDEADLILAKGQGNFESLQGCGKNIFYAFLCKCDLFTSRFGLEKFTGVFVHEKGPRLL</sequence>
<dbReference type="AlphaFoldDB" id="A0A974XET8"/>
<dbReference type="EMBL" id="CP071444">
    <property type="protein sequence ID" value="QSX08547.1"/>
    <property type="molecule type" value="Genomic_DNA"/>
</dbReference>
<name>A0A974XET8_9FIRM</name>
<keyword evidence="3" id="KW-1185">Reference proteome</keyword>
<dbReference type="Pfam" id="PF01937">
    <property type="entry name" value="ARMT1-like_dom"/>
    <property type="match status" value="1"/>
</dbReference>
<reference evidence="2" key="1">
    <citation type="submission" date="2021-03" db="EMBL/GenBank/DDBJ databases">
        <title>Alkalibacter marinus sp. nov., isolated from tidal flat sediment.</title>
        <authorList>
            <person name="Namirimu T."/>
            <person name="Yang J.-A."/>
            <person name="Yang S.-H."/>
            <person name="Kim Y.-J."/>
            <person name="Kwon K.K."/>
        </authorList>
    </citation>
    <scope>NUCLEOTIDE SEQUENCE</scope>
    <source>
        <strain evidence="2">ES005</strain>
    </source>
</reference>
<evidence type="ECO:0000313" key="3">
    <source>
        <dbReference type="Proteomes" id="UP000663499"/>
    </source>
</evidence>
<protein>
    <submittedName>
        <fullName evidence="2">DUF89 family protein</fullName>
    </submittedName>
</protein>
<feature type="domain" description="Damage-control phosphatase ARMT1-like metal-binding" evidence="1">
    <location>
        <begin position="5"/>
        <end position="276"/>
    </location>
</feature>
<dbReference type="RefSeq" id="WP_207299888.1">
    <property type="nucleotide sequence ID" value="NZ_CP071444.1"/>
</dbReference>
<dbReference type="Proteomes" id="UP000663499">
    <property type="component" value="Chromosome"/>
</dbReference>
<dbReference type="SUPFAM" id="SSF111321">
    <property type="entry name" value="AF1104-like"/>
    <property type="match status" value="1"/>
</dbReference>
<proteinExistence type="predicted"/>